<reference evidence="1 2" key="1">
    <citation type="submission" date="2014-04" db="EMBL/GenBank/DDBJ databases">
        <authorList>
            <consortium name="DOE Joint Genome Institute"/>
            <person name="Kuo A."/>
            <person name="Tarkka M."/>
            <person name="Buscot F."/>
            <person name="Kohler A."/>
            <person name="Nagy L.G."/>
            <person name="Floudas D."/>
            <person name="Copeland A."/>
            <person name="Barry K.W."/>
            <person name="Cichocki N."/>
            <person name="Veneault-Fourrey C."/>
            <person name="LaButti K."/>
            <person name="Lindquist E.A."/>
            <person name="Lipzen A."/>
            <person name="Lundell T."/>
            <person name="Morin E."/>
            <person name="Murat C."/>
            <person name="Sun H."/>
            <person name="Tunlid A."/>
            <person name="Henrissat B."/>
            <person name="Grigoriev I.V."/>
            <person name="Hibbett D.S."/>
            <person name="Martin F."/>
            <person name="Nordberg H.P."/>
            <person name="Cantor M.N."/>
            <person name="Hua S.X."/>
        </authorList>
    </citation>
    <scope>NUCLEOTIDE SEQUENCE [LARGE SCALE GENOMIC DNA]</scope>
    <source>
        <strain evidence="1 2">F 1598</strain>
    </source>
</reference>
<dbReference type="InParanoid" id="A0A0C3ETP4"/>
<dbReference type="Proteomes" id="UP000054166">
    <property type="component" value="Unassembled WGS sequence"/>
</dbReference>
<evidence type="ECO:0000313" key="2">
    <source>
        <dbReference type="Proteomes" id="UP000054166"/>
    </source>
</evidence>
<name>A0A0C3ETP4_PILCF</name>
<proteinExistence type="predicted"/>
<sequence>MYAWEPWFSRIRLGCGPDSRNGVGTGCWANEIGFWARGQRRARCNNEPAQEP</sequence>
<dbReference type="AlphaFoldDB" id="A0A0C3ETP4"/>
<gene>
    <name evidence="1" type="ORF">PILCRDRAFT_17050</name>
</gene>
<dbReference type="EMBL" id="KN833308">
    <property type="protein sequence ID" value="KIM71464.1"/>
    <property type="molecule type" value="Genomic_DNA"/>
</dbReference>
<reference evidence="2" key="2">
    <citation type="submission" date="2015-01" db="EMBL/GenBank/DDBJ databases">
        <title>Evolutionary Origins and Diversification of the Mycorrhizal Mutualists.</title>
        <authorList>
            <consortium name="DOE Joint Genome Institute"/>
            <consortium name="Mycorrhizal Genomics Consortium"/>
            <person name="Kohler A."/>
            <person name="Kuo A."/>
            <person name="Nagy L.G."/>
            <person name="Floudas D."/>
            <person name="Copeland A."/>
            <person name="Barry K.W."/>
            <person name="Cichocki N."/>
            <person name="Veneault-Fourrey C."/>
            <person name="LaButti K."/>
            <person name="Lindquist E.A."/>
            <person name="Lipzen A."/>
            <person name="Lundell T."/>
            <person name="Morin E."/>
            <person name="Murat C."/>
            <person name="Riley R."/>
            <person name="Ohm R."/>
            <person name="Sun H."/>
            <person name="Tunlid A."/>
            <person name="Henrissat B."/>
            <person name="Grigoriev I.V."/>
            <person name="Hibbett D.S."/>
            <person name="Martin F."/>
        </authorList>
    </citation>
    <scope>NUCLEOTIDE SEQUENCE [LARGE SCALE GENOMIC DNA]</scope>
    <source>
        <strain evidence="2">F 1598</strain>
    </source>
</reference>
<protein>
    <submittedName>
        <fullName evidence="1">Uncharacterized protein</fullName>
    </submittedName>
</protein>
<keyword evidence="2" id="KW-1185">Reference proteome</keyword>
<accession>A0A0C3ETP4</accession>
<dbReference type="HOGENOM" id="CLU_3088079_0_0_1"/>
<evidence type="ECO:0000313" key="1">
    <source>
        <dbReference type="EMBL" id="KIM71464.1"/>
    </source>
</evidence>
<organism evidence="1 2">
    <name type="scientific">Piloderma croceum (strain F 1598)</name>
    <dbReference type="NCBI Taxonomy" id="765440"/>
    <lineage>
        <taxon>Eukaryota</taxon>
        <taxon>Fungi</taxon>
        <taxon>Dikarya</taxon>
        <taxon>Basidiomycota</taxon>
        <taxon>Agaricomycotina</taxon>
        <taxon>Agaricomycetes</taxon>
        <taxon>Agaricomycetidae</taxon>
        <taxon>Atheliales</taxon>
        <taxon>Atheliaceae</taxon>
        <taxon>Piloderma</taxon>
    </lineage>
</organism>